<name>W1PI49_AMBTC</name>
<dbReference type="InterPro" id="IPR015943">
    <property type="entry name" value="WD40/YVTN_repeat-like_dom_sf"/>
</dbReference>
<keyword evidence="4" id="KW-0175">Coiled coil</keyword>
<dbReference type="InterPro" id="IPR001680">
    <property type="entry name" value="WD40_rpt"/>
</dbReference>
<evidence type="ECO:0000313" key="6">
    <source>
        <dbReference type="EMBL" id="ERN07301.1"/>
    </source>
</evidence>
<feature type="repeat" description="WD" evidence="3">
    <location>
        <begin position="448"/>
        <end position="476"/>
    </location>
</feature>
<dbReference type="SUPFAM" id="SSF50978">
    <property type="entry name" value="WD40 repeat-like"/>
    <property type="match status" value="1"/>
</dbReference>
<dbReference type="Gramene" id="ERN07301">
    <property type="protein sequence ID" value="ERN07301"/>
    <property type="gene ID" value="AMTR_s00019p00218240"/>
</dbReference>
<dbReference type="CDD" id="cd22887">
    <property type="entry name" value="Atg16_CCD"/>
    <property type="match status" value="1"/>
</dbReference>
<dbReference type="OMA" id="WGRPCIS"/>
<dbReference type="CDD" id="cd00200">
    <property type="entry name" value="WD40"/>
    <property type="match status" value="1"/>
</dbReference>
<dbReference type="InterPro" id="IPR020472">
    <property type="entry name" value="WD40_PAC1"/>
</dbReference>
<organism evidence="6 7">
    <name type="scientific">Amborella trichopoda</name>
    <dbReference type="NCBI Taxonomy" id="13333"/>
    <lineage>
        <taxon>Eukaryota</taxon>
        <taxon>Viridiplantae</taxon>
        <taxon>Streptophyta</taxon>
        <taxon>Embryophyta</taxon>
        <taxon>Tracheophyta</taxon>
        <taxon>Spermatophyta</taxon>
        <taxon>Magnoliopsida</taxon>
        <taxon>Amborellales</taxon>
        <taxon>Amborellaceae</taxon>
        <taxon>Amborella</taxon>
    </lineage>
</organism>
<proteinExistence type="predicted"/>
<dbReference type="eggNOG" id="KOG0288">
    <property type="taxonomic scope" value="Eukaryota"/>
</dbReference>
<dbReference type="PRINTS" id="PR00320">
    <property type="entry name" value="GPROTEINBRPT"/>
</dbReference>
<dbReference type="PANTHER" id="PTHR19878:SF8">
    <property type="entry name" value="AUTOPHAGY-RELATED 16, ISOFORM F"/>
    <property type="match status" value="1"/>
</dbReference>
<dbReference type="AlphaFoldDB" id="W1PI49"/>
<dbReference type="PROSITE" id="PS50294">
    <property type="entry name" value="WD_REPEATS_REGION"/>
    <property type="match status" value="3"/>
</dbReference>
<gene>
    <name evidence="6" type="ORF">AMTR_s00019p00218240</name>
</gene>
<feature type="repeat" description="WD" evidence="3">
    <location>
        <begin position="478"/>
        <end position="510"/>
    </location>
</feature>
<dbReference type="Gene3D" id="2.130.10.10">
    <property type="entry name" value="YVTN repeat-like/Quinoprotein amine dehydrogenase"/>
    <property type="match status" value="2"/>
</dbReference>
<dbReference type="PROSITE" id="PS50082">
    <property type="entry name" value="WD_REPEATS_2"/>
    <property type="match status" value="5"/>
</dbReference>
<dbReference type="PANTHER" id="PTHR19878">
    <property type="entry name" value="AUTOPHAGY PROTEIN 16-LIKE"/>
    <property type="match status" value="1"/>
</dbReference>
<evidence type="ECO:0000259" key="5">
    <source>
        <dbReference type="Pfam" id="PF08614"/>
    </source>
</evidence>
<dbReference type="GO" id="GO:0000045">
    <property type="term" value="P:autophagosome assembly"/>
    <property type="evidence" value="ECO:0007669"/>
    <property type="project" value="InterPro"/>
</dbReference>
<feature type="repeat" description="WD" evidence="3">
    <location>
        <begin position="302"/>
        <end position="344"/>
    </location>
</feature>
<keyword evidence="1 3" id="KW-0853">WD repeat</keyword>
<accession>W1PI49</accession>
<feature type="coiled-coil region" evidence="4">
    <location>
        <begin position="77"/>
        <end position="185"/>
    </location>
</feature>
<dbReference type="InterPro" id="IPR045160">
    <property type="entry name" value="ATG16"/>
</dbReference>
<dbReference type="InterPro" id="IPR019775">
    <property type="entry name" value="WD40_repeat_CS"/>
</dbReference>
<feature type="domain" description="Autophagy-related protein 16" evidence="5">
    <location>
        <begin position="47"/>
        <end position="166"/>
    </location>
</feature>
<dbReference type="KEGG" id="atr:18435519"/>
<feature type="repeat" description="WD" evidence="3">
    <location>
        <begin position="359"/>
        <end position="378"/>
    </location>
</feature>
<dbReference type="SMART" id="SM00320">
    <property type="entry name" value="WD40"/>
    <property type="match status" value="7"/>
</dbReference>
<dbReference type="Proteomes" id="UP000017836">
    <property type="component" value="Unassembled WGS sequence"/>
</dbReference>
<evidence type="ECO:0000313" key="7">
    <source>
        <dbReference type="Proteomes" id="UP000017836"/>
    </source>
</evidence>
<dbReference type="Pfam" id="PF08614">
    <property type="entry name" value="ATG16"/>
    <property type="match status" value="1"/>
</dbReference>
<protein>
    <recommendedName>
        <fullName evidence="5">Autophagy-related protein 16 domain-containing protein</fullName>
    </recommendedName>
</protein>
<sequence length="510" mass="56251">MDGPAVMAIRHALSALRRRHLLEEGAHIPAFSALSRQFVTQGSEWKEKAEGLEVELQQCYKAQARLSEQLVVEVAECRDAKALLQEKETSLNELQKEVAEGRDEISKLKELLEENRKALDLAISENQELRSQLEEEILKARNAESENKMLIDRWMMQKMQDAERLNEANAIYKEMMDKLKASNMQQLVQQQVDGVVRLSETWTSEALTDLPSPTWKHRLQAHEGACGSILFEPNSDCLITGGLDQIIRVWDTRTGTNTNTLTGCLGSILDLAIARDKCIIAATSSNKMFVFDQLSRRLSHTLTGHLDKVCAVDASKVSGKSLVSAAYDRTIRTWDLVKGYCTATLMCHSNCNALCYGIDGQTVFTGHVDGNLRLWDLRVSGGGKMVSEVAAHAYSVTSVSLSRGGLLVLTSGRDNVHNLFDVRASLEVCGNFRGGSGSATNWNRSCISPDDNYVVAGSSDGMVHVWSRREKGEIVSMLRGHEASVLTCAWSDTGGPLASADKKGAVYLWV</sequence>
<dbReference type="PROSITE" id="PS00678">
    <property type="entry name" value="WD_REPEATS_1"/>
    <property type="match status" value="2"/>
</dbReference>
<dbReference type="EMBL" id="KI393807">
    <property type="protein sequence ID" value="ERN07301.1"/>
    <property type="molecule type" value="Genomic_DNA"/>
</dbReference>
<dbReference type="HOGENOM" id="CLU_000288_57_10_1"/>
<evidence type="ECO:0000256" key="4">
    <source>
        <dbReference type="SAM" id="Coils"/>
    </source>
</evidence>
<dbReference type="InterPro" id="IPR013923">
    <property type="entry name" value="Autophagy-rel_prot_16_dom"/>
</dbReference>
<evidence type="ECO:0000256" key="3">
    <source>
        <dbReference type="PROSITE-ProRule" id="PRU00221"/>
    </source>
</evidence>
<dbReference type="OrthoDB" id="538223at2759"/>
<keyword evidence="2" id="KW-0677">Repeat</keyword>
<keyword evidence="7" id="KW-1185">Reference proteome</keyword>
<evidence type="ECO:0000256" key="2">
    <source>
        <dbReference type="ARBA" id="ARBA00022737"/>
    </source>
</evidence>
<reference evidence="7" key="1">
    <citation type="journal article" date="2013" name="Science">
        <title>The Amborella genome and the evolution of flowering plants.</title>
        <authorList>
            <consortium name="Amborella Genome Project"/>
        </authorList>
    </citation>
    <scope>NUCLEOTIDE SEQUENCE [LARGE SCALE GENOMIC DNA]</scope>
</reference>
<dbReference type="Pfam" id="PF00400">
    <property type="entry name" value="WD40"/>
    <property type="match status" value="6"/>
</dbReference>
<evidence type="ECO:0000256" key="1">
    <source>
        <dbReference type="ARBA" id="ARBA00022574"/>
    </source>
</evidence>
<dbReference type="STRING" id="13333.W1PI49"/>
<feature type="repeat" description="WD" evidence="3">
    <location>
        <begin position="219"/>
        <end position="260"/>
    </location>
</feature>
<dbReference type="InterPro" id="IPR036322">
    <property type="entry name" value="WD40_repeat_dom_sf"/>
</dbReference>